<proteinExistence type="predicted"/>
<dbReference type="InParanoid" id="H3GPG5"/>
<reference evidence="3" key="1">
    <citation type="journal article" date="2006" name="Science">
        <title>Phytophthora genome sequences uncover evolutionary origins and mechanisms of pathogenesis.</title>
        <authorList>
            <person name="Tyler B.M."/>
            <person name="Tripathy S."/>
            <person name="Zhang X."/>
            <person name="Dehal P."/>
            <person name="Jiang R.H."/>
            <person name="Aerts A."/>
            <person name="Arredondo F.D."/>
            <person name="Baxter L."/>
            <person name="Bensasson D."/>
            <person name="Beynon J.L."/>
            <person name="Chapman J."/>
            <person name="Damasceno C.M."/>
            <person name="Dorrance A.E."/>
            <person name="Dou D."/>
            <person name="Dickerman A.W."/>
            <person name="Dubchak I.L."/>
            <person name="Garbelotto M."/>
            <person name="Gijzen M."/>
            <person name="Gordon S.G."/>
            <person name="Govers F."/>
            <person name="Grunwald N.J."/>
            <person name="Huang W."/>
            <person name="Ivors K.L."/>
            <person name="Jones R.W."/>
            <person name="Kamoun S."/>
            <person name="Krampis K."/>
            <person name="Lamour K.H."/>
            <person name="Lee M.K."/>
            <person name="McDonald W.H."/>
            <person name="Medina M."/>
            <person name="Meijer H.J."/>
            <person name="Nordberg E.K."/>
            <person name="Maclean D.J."/>
            <person name="Ospina-Giraldo M.D."/>
            <person name="Morris P.F."/>
            <person name="Phuntumart V."/>
            <person name="Putnam N.H."/>
            <person name="Rash S."/>
            <person name="Rose J.K."/>
            <person name="Sakihama Y."/>
            <person name="Salamov A.A."/>
            <person name="Savidor A."/>
            <person name="Scheuring C.F."/>
            <person name="Smith B.M."/>
            <person name="Sobral B.W."/>
            <person name="Terry A."/>
            <person name="Torto-Alalibo T.A."/>
            <person name="Win J."/>
            <person name="Xu Z."/>
            <person name="Zhang H."/>
            <person name="Grigoriev I.V."/>
            <person name="Rokhsar D.S."/>
            <person name="Boore J.L."/>
        </authorList>
    </citation>
    <scope>NUCLEOTIDE SEQUENCE [LARGE SCALE GENOMIC DNA]</scope>
    <source>
        <strain evidence="3">Pr102</strain>
    </source>
</reference>
<dbReference type="AlphaFoldDB" id="H3GPG5"/>
<sequence>MEWGSASIFGDFGDSDKEYYLAYLASDDATEAKAKPGGSVPGKQSSKKREKELWGERVMNDYFGDNPTYDEPCPCSAMNDFRRRFRMRRSLFETIVDVLVNDEECDYFVQRPGVTGRLGFLPEQKVTCALRMLVYGASADQLDELIRMGESIVLKTLL</sequence>
<dbReference type="OMA" id="ARMRINT"/>
<protein>
    <submittedName>
        <fullName evidence="2">Uncharacterized protein</fullName>
    </submittedName>
</protein>
<dbReference type="PANTHER" id="PTHR47150:SF5">
    <property type="entry name" value="OS07G0546750 PROTEIN"/>
    <property type="match status" value="1"/>
</dbReference>
<dbReference type="EnsemblProtists" id="Phyra78599">
    <property type="protein sequence ID" value="Phyra78599"/>
    <property type="gene ID" value="Phyra78599"/>
</dbReference>
<keyword evidence="3" id="KW-1185">Reference proteome</keyword>
<dbReference type="STRING" id="164328.H3GPG5"/>
<dbReference type="EMBL" id="DS566030">
    <property type="status" value="NOT_ANNOTATED_CDS"/>
    <property type="molecule type" value="Genomic_DNA"/>
</dbReference>
<accession>H3GPG5</accession>
<reference evidence="2" key="2">
    <citation type="submission" date="2015-06" db="UniProtKB">
        <authorList>
            <consortium name="EnsemblProtists"/>
        </authorList>
    </citation>
    <scope>IDENTIFICATION</scope>
    <source>
        <strain evidence="2">Pr102</strain>
    </source>
</reference>
<name>H3GPG5_PHYRM</name>
<evidence type="ECO:0000313" key="3">
    <source>
        <dbReference type="Proteomes" id="UP000005238"/>
    </source>
</evidence>
<evidence type="ECO:0000256" key="1">
    <source>
        <dbReference type="SAM" id="MobiDB-lite"/>
    </source>
</evidence>
<feature type="region of interest" description="Disordered" evidence="1">
    <location>
        <begin position="31"/>
        <end position="50"/>
    </location>
</feature>
<evidence type="ECO:0000313" key="2">
    <source>
        <dbReference type="EnsemblProtists" id="Phyra78599"/>
    </source>
</evidence>
<dbReference type="PANTHER" id="PTHR47150">
    <property type="entry name" value="OS12G0169200 PROTEIN"/>
    <property type="match status" value="1"/>
</dbReference>
<dbReference type="HOGENOM" id="CLU_012390_4_3_1"/>
<dbReference type="Proteomes" id="UP000005238">
    <property type="component" value="Unassembled WGS sequence"/>
</dbReference>
<organism evidence="2 3">
    <name type="scientific">Phytophthora ramorum</name>
    <name type="common">Sudden oak death agent</name>
    <dbReference type="NCBI Taxonomy" id="164328"/>
    <lineage>
        <taxon>Eukaryota</taxon>
        <taxon>Sar</taxon>
        <taxon>Stramenopiles</taxon>
        <taxon>Oomycota</taxon>
        <taxon>Peronosporomycetes</taxon>
        <taxon>Peronosporales</taxon>
        <taxon>Peronosporaceae</taxon>
        <taxon>Phytophthora</taxon>
    </lineage>
</organism>